<proteinExistence type="predicted"/>
<dbReference type="EMBL" id="JAGIZQ010000001">
    <property type="protein sequence ID" value="KAH6649630.1"/>
    <property type="molecule type" value="Genomic_DNA"/>
</dbReference>
<comment type="caution">
    <text evidence="1">The sequence shown here is derived from an EMBL/GenBank/DDBJ whole genome shotgun (WGS) entry which is preliminary data.</text>
</comment>
<evidence type="ECO:0000313" key="2">
    <source>
        <dbReference type="Proteomes" id="UP000724584"/>
    </source>
</evidence>
<organism evidence="1 2">
    <name type="scientific">Chaetomium tenue</name>
    <dbReference type="NCBI Taxonomy" id="1854479"/>
    <lineage>
        <taxon>Eukaryota</taxon>
        <taxon>Fungi</taxon>
        <taxon>Dikarya</taxon>
        <taxon>Ascomycota</taxon>
        <taxon>Pezizomycotina</taxon>
        <taxon>Sordariomycetes</taxon>
        <taxon>Sordariomycetidae</taxon>
        <taxon>Sordariales</taxon>
        <taxon>Chaetomiaceae</taxon>
        <taxon>Chaetomium</taxon>
    </lineage>
</organism>
<accession>A0ACB7PMS8</accession>
<gene>
    <name evidence="1" type="ORF">F5144DRAFT_11704</name>
</gene>
<keyword evidence="2" id="KW-1185">Reference proteome</keyword>
<sequence>MQASFWLVAGLTQLPAAETIVSQIKVRSSVRTTQKPPPTKRKAADKTGQGRLPRCPTKQVITACTCRYIHTNQNTIPAPV</sequence>
<dbReference type="Proteomes" id="UP000724584">
    <property type="component" value="Unassembled WGS sequence"/>
</dbReference>
<name>A0ACB7PMS8_9PEZI</name>
<evidence type="ECO:0000313" key="1">
    <source>
        <dbReference type="EMBL" id="KAH6649630.1"/>
    </source>
</evidence>
<protein>
    <submittedName>
        <fullName evidence="1">Uncharacterized protein</fullName>
    </submittedName>
</protein>
<reference evidence="1 2" key="1">
    <citation type="journal article" date="2021" name="Nat. Commun.">
        <title>Genetic determinants of endophytism in the Arabidopsis root mycobiome.</title>
        <authorList>
            <person name="Mesny F."/>
            <person name="Miyauchi S."/>
            <person name="Thiergart T."/>
            <person name="Pickel B."/>
            <person name="Atanasova L."/>
            <person name="Karlsson M."/>
            <person name="Huettel B."/>
            <person name="Barry K.W."/>
            <person name="Haridas S."/>
            <person name="Chen C."/>
            <person name="Bauer D."/>
            <person name="Andreopoulos W."/>
            <person name="Pangilinan J."/>
            <person name="LaButti K."/>
            <person name="Riley R."/>
            <person name="Lipzen A."/>
            <person name="Clum A."/>
            <person name="Drula E."/>
            <person name="Henrissat B."/>
            <person name="Kohler A."/>
            <person name="Grigoriev I.V."/>
            <person name="Martin F.M."/>
            <person name="Hacquard S."/>
        </authorList>
    </citation>
    <scope>NUCLEOTIDE SEQUENCE [LARGE SCALE GENOMIC DNA]</scope>
    <source>
        <strain evidence="1 2">MPI-SDFR-AT-0079</strain>
    </source>
</reference>